<proteinExistence type="predicted"/>
<reference evidence="2 3" key="1">
    <citation type="submission" date="2021-04" db="EMBL/GenBank/DDBJ databases">
        <title>Novel species identification of genus Shewanella.</title>
        <authorList>
            <person name="Liu G."/>
        </authorList>
    </citation>
    <scope>NUCLEOTIDE SEQUENCE [LARGE SCALE GENOMIC DNA]</scope>
    <source>
        <strain evidence="2 3">FJAT-54481</strain>
    </source>
</reference>
<keyword evidence="3" id="KW-1185">Reference proteome</keyword>
<dbReference type="RefSeq" id="WP_212595945.1">
    <property type="nucleotide sequence ID" value="NZ_CP073587.1"/>
</dbReference>
<feature type="region of interest" description="Disordered" evidence="1">
    <location>
        <begin position="78"/>
        <end position="101"/>
    </location>
</feature>
<evidence type="ECO:0000313" key="3">
    <source>
        <dbReference type="Proteomes" id="UP000679575"/>
    </source>
</evidence>
<feature type="compositionally biased region" description="Low complexity" evidence="1">
    <location>
        <begin position="78"/>
        <end position="92"/>
    </location>
</feature>
<gene>
    <name evidence="2" type="ORF">KDN34_05720</name>
</gene>
<evidence type="ECO:0000256" key="1">
    <source>
        <dbReference type="SAM" id="MobiDB-lite"/>
    </source>
</evidence>
<accession>A0ABX7YWB5</accession>
<sequence>MTINKTQAIQIGLNLIILLLLAIILLPAWQTAQARFAVDSGQESGKTLAERYLILGDWPSGNTANALLQFDRFQMQNNDQSTQMSSTTMQQNAKQPPETGQ</sequence>
<dbReference type="Proteomes" id="UP000679575">
    <property type="component" value="Chromosome"/>
</dbReference>
<name>A0ABX7YWB5_9GAMM</name>
<dbReference type="EMBL" id="CP073587">
    <property type="protein sequence ID" value="QUN06940.1"/>
    <property type="molecule type" value="Genomic_DNA"/>
</dbReference>
<evidence type="ECO:0000313" key="2">
    <source>
        <dbReference type="EMBL" id="QUN06940.1"/>
    </source>
</evidence>
<protein>
    <submittedName>
        <fullName evidence="2">Uncharacterized protein</fullName>
    </submittedName>
</protein>
<organism evidence="2 3">
    <name type="scientific">Shewanella yunxiaonensis</name>
    <dbReference type="NCBI Taxonomy" id="2829809"/>
    <lineage>
        <taxon>Bacteria</taxon>
        <taxon>Pseudomonadati</taxon>
        <taxon>Pseudomonadota</taxon>
        <taxon>Gammaproteobacteria</taxon>
        <taxon>Alteromonadales</taxon>
        <taxon>Shewanellaceae</taxon>
        <taxon>Shewanella</taxon>
    </lineage>
</organism>